<accession>A0A164ZK92</accession>
<feature type="transmembrane region" description="Helical" evidence="5">
    <location>
        <begin position="277"/>
        <end position="299"/>
    </location>
</feature>
<dbReference type="Gene3D" id="1.20.1720.10">
    <property type="entry name" value="Multidrug resistance protein D"/>
    <property type="match status" value="1"/>
</dbReference>
<dbReference type="InterPro" id="IPR011701">
    <property type="entry name" value="MFS"/>
</dbReference>
<dbReference type="PANTHER" id="PTHR23501:SF201">
    <property type="entry name" value="MFS AFLATOXIN EFFLUX PUMP"/>
    <property type="match status" value="1"/>
</dbReference>
<evidence type="ECO:0000256" key="3">
    <source>
        <dbReference type="ARBA" id="ARBA00022989"/>
    </source>
</evidence>
<proteinExistence type="predicted"/>
<dbReference type="Gene3D" id="1.20.1250.20">
    <property type="entry name" value="MFS general substrate transporter like domains"/>
    <property type="match status" value="1"/>
</dbReference>
<protein>
    <submittedName>
        <fullName evidence="7">Major facilitator superfamily protein</fullName>
    </submittedName>
</protein>
<feature type="transmembrane region" description="Helical" evidence="5">
    <location>
        <begin position="338"/>
        <end position="359"/>
    </location>
</feature>
<dbReference type="OrthoDB" id="10021397at2759"/>
<dbReference type="FunCoup" id="A0A164ZK92">
    <property type="interactions" value="60"/>
</dbReference>
<feature type="transmembrane region" description="Helical" evidence="5">
    <location>
        <begin position="165"/>
        <end position="187"/>
    </location>
</feature>
<dbReference type="PROSITE" id="PS50850">
    <property type="entry name" value="MFS"/>
    <property type="match status" value="1"/>
</dbReference>
<evidence type="ECO:0000256" key="1">
    <source>
        <dbReference type="ARBA" id="ARBA00004141"/>
    </source>
</evidence>
<dbReference type="InterPro" id="IPR020846">
    <property type="entry name" value="MFS_dom"/>
</dbReference>
<gene>
    <name evidence="7" type="ORF">L228DRAFT_215391</name>
</gene>
<dbReference type="AlphaFoldDB" id="A0A164ZK92"/>
<evidence type="ECO:0000313" key="8">
    <source>
        <dbReference type="Proteomes" id="UP000076632"/>
    </source>
</evidence>
<comment type="subcellular location">
    <subcellularLocation>
        <location evidence="1">Membrane</location>
        <topology evidence="1">Multi-pass membrane protein</topology>
    </subcellularLocation>
</comment>
<dbReference type="GeneID" id="28895215"/>
<name>A0A164ZK92_XYLHT</name>
<dbReference type="RefSeq" id="XP_018184752.1">
    <property type="nucleotide sequence ID" value="XM_018330078.1"/>
</dbReference>
<evidence type="ECO:0000259" key="6">
    <source>
        <dbReference type="PROSITE" id="PS50850"/>
    </source>
</evidence>
<dbReference type="PANTHER" id="PTHR23501">
    <property type="entry name" value="MAJOR FACILITATOR SUPERFAMILY"/>
    <property type="match status" value="1"/>
</dbReference>
<dbReference type="InterPro" id="IPR036259">
    <property type="entry name" value="MFS_trans_sf"/>
</dbReference>
<dbReference type="GO" id="GO:0022857">
    <property type="term" value="F:transmembrane transporter activity"/>
    <property type="evidence" value="ECO:0007669"/>
    <property type="project" value="InterPro"/>
</dbReference>
<sequence length="525" mass="56119">MNYPTGWKFAAIIIAVYLAGFLVALDRTIIATAIPRITDHFHNLDDVGWYGSAYLLTFCSFQLLYGRIYTFYPPKLVFIVAIVIFEVGSAVCGAAPNSTAVIVGRALAGLGASGVFGGNIIIMFHTVPLQKRPIYTGLVGAVFGIASVVGPLLGGALTDNVSWRWCFYINLPIGGAAIVVIILILHLPPPKNQGASFREQINKMDPVGTLFFLPAIICLLLALQWGGSTYAWSNGRIIALLVVFGVLILAFVAVQVWKKDTATVPPRIIMQRSIAAGFFFSFCTGAAQMVLIYFLPIWFQAIKNVSAVKSGIMNLPLVIGMTIASLSSGFIITRIGYYTPFMIASTVLMSIGAALITTFQVDTRHPKWIGYQALWGIGCGMGMQQPGLAAQTVLSRMDFPTGASLMFFAQSLGGSVFISVGENLFASRLVKGVVKDVPGLDPGTVVNTGATDLQATVPSQDLDSLLHVYNHALTDAFKVALVATCVSVIGSLAMEWKNVKKVAKMQAQGQGQGPLGQGPPGQKPN</sequence>
<dbReference type="FunFam" id="1.20.1720.10:FF:000012">
    <property type="entry name" value="MFS toxin efflux pump (AflT)"/>
    <property type="match status" value="1"/>
</dbReference>
<feature type="domain" description="Major facilitator superfamily (MFS) profile" evidence="6">
    <location>
        <begin position="12"/>
        <end position="525"/>
    </location>
</feature>
<evidence type="ECO:0000256" key="2">
    <source>
        <dbReference type="ARBA" id="ARBA00022692"/>
    </source>
</evidence>
<dbReference type="OMA" id="AFWFTIC"/>
<feature type="transmembrane region" description="Helical" evidence="5">
    <location>
        <begin position="237"/>
        <end position="257"/>
    </location>
</feature>
<dbReference type="GO" id="GO:0005886">
    <property type="term" value="C:plasma membrane"/>
    <property type="evidence" value="ECO:0007669"/>
    <property type="project" value="TreeGrafter"/>
</dbReference>
<evidence type="ECO:0000313" key="7">
    <source>
        <dbReference type="EMBL" id="KZF19197.1"/>
    </source>
</evidence>
<feature type="transmembrane region" description="Helical" evidence="5">
    <location>
        <begin position="133"/>
        <end position="153"/>
    </location>
</feature>
<evidence type="ECO:0000256" key="4">
    <source>
        <dbReference type="ARBA" id="ARBA00023136"/>
    </source>
</evidence>
<reference evidence="7 8" key="1">
    <citation type="journal article" date="2016" name="Fungal Biol.">
        <title>The genome of Xylona heveae provides a window into fungal endophytism.</title>
        <authorList>
            <person name="Gazis R."/>
            <person name="Kuo A."/>
            <person name="Riley R."/>
            <person name="LaButti K."/>
            <person name="Lipzen A."/>
            <person name="Lin J."/>
            <person name="Amirebrahimi M."/>
            <person name="Hesse C.N."/>
            <person name="Spatafora J.W."/>
            <person name="Henrissat B."/>
            <person name="Hainaut M."/>
            <person name="Grigoriev I.V."/>
            <person name="Hibbett D.S."/>
        </authorList>
    </citation>
    <scope>NUCLEOTIDE SEQUENCE [LARGE SCALE GENOMIC DNA]</scope>
    <source>
        <strain evidence="7 8">TC161</strain>
    </source>
</reference>
<dbReference type="EMBL" id="KV407467">
    <property type="protein sequence ID" value="KZF19197.1"/>
    <property type="molecule type" value="Genomic_DNA"/>
</dbReference>
<dbReference type="InParanoid" id="A0A164ZK92"/>
<organism evidence="7 8">
    <name type="scientific">Xylona heveae (strain CBS 132557 / TC161)</name>
    <dbReference type="NCBI Taxonomy" id="1328760"/>
    <lineage>
        <taxon>Eukaryota</taxon>
        <taxon>Fungi</taxon>
        <taxon>Dikarya</taxon>
        <taxon>Ascomycota</taxon>
        <taxon>Pezizomycotina</taxon>
        <taxon>Xylonomycetes</taxon>
        <taxon>Xylonales</taxon>
        <taxon>Xylonaceae</taxon>
        <taxon>Xylona</taxon>
    </lineage>
</organism>
<feature type="transmembrane region" description="Helical" evidence="5">
    <location>
        <begin position="207"/>
        <end position="225"/>
    </location>
</feature>
<feature type="transmembrane region" description="Helical" evidence="5">
    <location>
        <begin position="311"/>
        <end position="332"/>
    </location>
</feature>
<evidence type="ECO:0000256" key="5">
    <source>
        <dbReference type="SAM" id="Phobius"/>
    </source>
</evidence>
<feature type="transmembrane region" description="Helical" evidence="5">
    <location>
        <begin position="47"/>
        <end position="65"/>
    </location>
</feature>
<feature type="transmembrane region" description="Helical" evidence="5">
    <location>
        <begin position="107"/>
        <end position="127"/>
    </location>
</feature>
<feature type="transmembrane region" description="Helical" evidence="5">
    <location>
        <begin position="6"/>
        <end position="26"/>
    </location>
</feature>
<dbReference type="CDD" id="cd17502">
    <property type="entry name" value="MFS_Azr1_MDR_like"/>
    <property type="match status" value="1"/>
</dbReference>
<dbReference type="FunFam" id="1.20.1250.20:FF:000196">
    <property type="entry name" value="MFS toxin efflux pump (AflT)"/>
    <property type="match status" value="1"/>
</dbReference>
<dbReference type="Proteomes" id="UP000076632">
    <property type="component" value="Unassembled WGS sequence"/>
</dbReference>
<dbReference type="SUPFAM" id="SSF103473">
    <property type="entry name" value="MFS general substrate transporter"/>
    <property type="match status" value="1"/>
</dbReference>
<keyword evidence="3 5" id="KW-1133">Transmembrane helix</keyword>
<feature type="transmembrane region" description="Helical" evidence="5">
    <location>
        <begin position="77"/>
        <end position="95"/>
    </location>
</feature>
<keyword evidence="2 5" id="KW-0812">Transmembrane</keyword>
<dbReference type="STRING" id="1328760.A0A164ZK92"/>
<keyword evidence="4 5" id="KW-0472">Membrane</keyword>
<dbReference type="Pfam" id="PF07690">
    <property type="entry name" value="MFS_1"/>
    <property type="match status" value="1"/>
</dbReference>
<keyword evidence="8" id="KW-1185">Reference proteome</keyword>
<feature type="transmembrane region" description="Helical" evidence="5">
    <location>
        <begin position="405"/>
        <end position="426"/>
    </location>
</feature>